<reference evidence="1 2" key="1">
    <citation type="submission" date="2018-09" db="EMBL/GenBank/DDBJ databases">
        <title>Comparative Genomics of Wolbachia-Cardinium Dual Endosymbiosis in a Plant-Parasitic Nematode.</title>
        <authorList>
            <person name="Brown A.M.V."/>
            <person name="Wasala S.K."/>
            <person name="Howe D.K."/>
            <person name="Peetz A.B."/>
            <person name="Zasada I.A."/>
            <person name="Denver D.R."/>
        </authorList>
    </citation>
    <scope>NUCLEOTIDE SEQUENCE [LARGE SCALE GENOMIC DNA]</scope>
    <source>
        <strain evidence="1 2">Pp_1</strain>
    </source>
</reference>
<proteinExistence type="predicted"/>
<name>A0A3N2QCZ4_9BACT</name>
<dbReference type="AlphaFoldDB" id="A0A3N2QCZ4"/>
<dbReference type="EMBL" id="RARA01000018">
    <property type="protein sequence ID" value="ROT47665.1"/>
    <property type="molecule type" value="Genomic_DNA"/>
</dbReference>
<dbReference type="RefSeq" id="WP_123662454.1">
    <property type="nucleotide sequence ID" value="NZ_RARA01000018.1"/>
</dbReference>
<evidence type="ECO:0000313" key="1">
    <source>
        <dbReference type="EMBL" id="ROT47665.1"/>
    </source>
</evidence>
<accession>A0A3N2QCZ4</accession>
<protein>
    <submittedName>
        <fullName evidence="1">Uncharacterized protein</fullName>
    </submittedName>
</protein>
<evidence type="ECO:0000313" key="2">
    <source>
        <dbReference type="Proteomes" id="UP000270927"/>
    </source>
</evidence>
<sequence>MFFIFYFIISQSTLNQSILNTLNLNNMFFTKRLKVKSKGISLPIKLYIGGGVLTITQACANHKQHLHTSIADIRIGTRSCGGMTVQIRPTQLATRDSQNKLQNILIQYFGEKSDEEREKFAHTLLEKLTEYCTVSKEIDAFIVEKRITANDVGFPIHNNKTSIQLEKAHKWLSEQDLKKVIGHIIAGKFYQGLENTVAPDAFPVLGSPIEESFYGNEVASISSILLASIVTICGETLVDIPGSAAFHPFFKKDFKLPAELLERIKETSYPFVSEKGMWLFGDFQFGGHRRFEEQSLFGPEDASSSVAKAIGLEFFIKDGSEGAGQKFATINAIKSYTDKKLQCEFDWEPVTSLSVNQDKSVNAEEMKKIKPGDVFVARGRMKIFATSPDAEGKGVSFQYTRSIDKGDFPNKSGGGVDDYSLYEDIEKLEKLGKDEEAYIFRPNNNQLENEYSLLNVIQDIDKQYAIEFPHGPEDGKITLQDFRIKVLNLLKST</sequence>
<dbReference type="Proteomes" id="UP000270927">
    <property type="component" value="Unassembled WGS sequence"/>
</dbReference>
<organism evidence="1 2">
    <name type="scientific">Candidatus Cardinium hertigii</name>
    <dbReference type="NCBI Taxonomy" id="247481"/>
    <lineage>
        <taxon>Bacteria</taxon>
        <taxon>Pseudomonadati</taxon>
        <taxon>Bacteroidota</taxon>
        <taxon>Cytophagia</taxon>
        <taxon>Cytophagales</taxon>
        <taxon>Amoebophilaceae</taxon>
        <taxon>Candidatus Cardinium</taxon>
    </lineage>
</organism>
<comment type="caution">
    <text evidence="1">The sequence shown here is derived from an EMBL/GenBank/DDBJ whole genome shotgun (WGS) entry which is preliminary data.</text>
</comment>
<dbReference type="OrthoDB" id="7160872at2"/>
<gene>
    <name evidence="1" type="ORF">EDM02_01325</name>
</gene>
<keyword evidence="2" id="KW-1185">Reference proteome</keyword>